<proteinExistence type="evidence at transcript level"/>
<dbReference type="AlphaFoldDB" id="A0A1S6M249"/>
<dbReference type="FunFam" id="3.40.80.10:FF:000001">
    <property type="entry name" value="Peptidoglycan recognition protein 1"/>
    <property type="match status" value="1"/>
</dbReference>
<feature type="domain" description="N-acetylmuramoyl-L-alanine amidase" evidence="6">
    <location>
        <begin position="301"/>
        <end position="437"/>
    </location>
</feature>
<feature type="domain" description="Peptidoglycan recognition protein family" evidence="7">
    <location>
        <begin position="288"/>
        <end position="431"/>
    </location>
</feature>
<protein>
    <submittedName>
        <fullName evidence="8">PGRP-LE</fullName>
    </submittedName>
</protein>
<feature type="compositionally biased region" description="Basic and acidic residues" evidence="4">
    <location>
        <begin position="1"/>
        <end position="13"/>
    </location>
</feature>
<feature type="transmembrane region" description="Helical" evidence="5">
    <location>
        <begin position="239"/>
        <end position="258"/>
    </location>
</feature>
<dbReference type="InterPro" id="IPR002502">
    <property type="entry name" value="Amidase_domain"/>
</dbReference>
<feature type="compositionally biased region" description="Low complexity" evidence="4">
    <location>
        <begin position="48"/>
        <end position="57"/>
    </location>
</feature>
<dbReference type="Pfam" id="PF01510">
    <property type="entry name" value="Amidase_2"/>
    <property type="match status" value="1"/>
</dbReference>
<evidence type="ECO:0000256" key="2">
    <source>
        <dbReference type="ARBA" id="ARBA00022588"/>
    </source>
</evidence>
<keyword evidence="5" id="KW-0812">Transmembrane</keyword>
<evidence type="ECO:0000259" key="7">
    <source>
        <dbReference type="SMART" id="SM00701"/>
    </source>
</evidence>
<evidence type="ECO:0000256" key="4">
    <source>
        <dbReference type="SAM" id="MobiDB-lite"/>
    </source>
</evidence>
<comment type="similarity">
    <text evidence="1">Belongs to the N-acetylmuramoyl-L-alanine amidase 2 family.</text>
</comment>
<name>A0A1S6M249_LOCMI</name>
<dbReference type="PANTHER" id="PTHR11022:SF41">
    <property type="entry name" value="PEPTIDOGLYCAN-RECOGNITION PROTEIN LC-RELATED"/>
    <property type="match status" value="1"/>
</dbReference>
<evidence type="ECO:0000259" key="6">
    <source>
        <dbReference type="SMART" id="SM00644"/>
    </source>
</evidence>
<evidence type="ECO:0000256" key="1">
    <source>
        <dbReference type="ARBA" id="ARBA00007553"/>
    </source>
</evidence>
<dbReference type="GO" id="GO:0045087">
    <property type="term" value="P:innate immune response"/>
    <property type="evidence" value="ECO:0007669"/>
    <property type="project" value="UniProtKB-KW"/>
</dbReference>
<reference evidence="8" key="1">
    <citation type="submission" date="2016-11" db="EMBL/GenBank/DDBJ databases">
        <title>20-Hydroxyecdysone Activates PGRP-Mediated Immune Response in Locusta migratoria.</title>
        <authorList>
            <person name="Han P."/>
            <person name="Fan J."/>
            <person name="Zhang J."/>
        </authorList>
    </citation>
    <scope>NUCLEOTIDE SEQUENCE</scope>
</reference>
<accession>A0A1S6M249</accession>
<organism evidence="8">
    <name type="scientific">Locusta migratoria</name>
    <name type="common">Migratory locust</name>
    <dbReference type="NCBI Taxonomy" id="7004"/>
    <lineage>
        <taxon>Eukaryota</taxon>
        <taxon>Metazoa</taxon>
        <taxon>Ecdysozoa</taxon>
        <taxon>Arthropoda</taxon>
        <taxon>Hexapoda</taxon>
        <taxon>Insecta</taxon>
        <taxon>Pterygota</taxon>
        <taxon>Neoptera</taxon>
        <taxon>Polyneoptera</taxon>
        <taxon>Orthoptera</taxon>
        <taxon>Caelifera</taxon>
        <taxon>Acrididea</taxon>
        <taxon>Acridomorpha</taxon>
        <taxon>Acridoidea</taxon>
        <taxon>Acrididae</taxon>
        <taxon>Oedipodinae</taxon>
        <taxon>Locusta</taxon>
    </lineage>
</organism>
<keyword evidence="2" id="KW-0399">Innate immunity</keyword>
<dbReference type="GO" id="GO:0008270">
    <property type="term" value="F:zinc ion binding"/>
    <property type="evidence" value="ECO:0007669"/>
    <property type="project" value="InterPro"/>
</dbReference>
<keyword evidence="5" id="KW-0472">Membrane</keyword>
<dbReference type="SMR" id="A0A1S6M249"/>
<dbReference type="EMBL" id="KY177745">
    <property type="protein sequence ID" value="AQU14349.1"/>
    <property type="molecule type" value="mRNA"/>
</dbReference>
<dbReference type="GO" id="GO:0008745">
    <property type="term" value="F:N-acetylmuramoyl-L-alanine amidase activity"/>
    <property type="evidence" value="ECO:0007669"/>
    <property type="project" value="InterPro"/>
</dbReference>
<dbReference type="CDD" id="cd06583">
    <property type="entry name" value="PGRP"/>
    <property type="match status" value="1"/>
</dbReference>
<evidence type="ECO:0000256" key="5">
    <source>
        <dbReference type="SAM" id="Phobius"/>
    </source>
</evidence>
<feature type="compositionally biased region" description="Gly residues" evidence="4">
    <location>
        <begin position="14"/>
        <end position="30"/>
    </location>
</feature>
<evidence type="ECO:0000256" key="3">
    <source>
        <dbReference type="ARBA" id="ARBA00022859"/>
    </source>
</evidence>
<dbReference type="SMART" id="SM00644">
    <property type="entry name" value="Ami_2"/>
    <property type="match status" value="1"/>
</dbReference>
<dbReference type="GO" id="GO:0009253">
    <property type="term" value="P:peptidoglycan catabolic process"/>
    <property type="evidence" value="ECO:0007669"/>
    <property type="project" value="InterPro"/>
</dbReference>
<dbReference type="PANTHER" id="PTHR11022">
    <property type="entry name" value="PEPTIDOGLYCAN RECOGNITION PROTEIN"/>
    <property type="match status" value="1"/>
</dbReference>
<dbReference type="SUPFAM" id="SSF55846">
    <property type="entry name" value="N-acetylmuramoyl-L-alanine amidase-like"/>
    <property type="match status" value="1"/>
</dbReference>
<feature type="region of interest" description="Disordered" evidence="4">
    <location>
        <begin position="1"/>
        <end position="57"/>
    </location>
</feature>
<evidence type="ECO:0000313" key="8">
    <source>
        <dbReference type="EMBL" id="AQU14349.1"/>
    </source>
</evidence>
<dbReference type="InterPro" id="IPR015510">
    <property type="entry name" value="PGRP"/>
</dbReference>
<keyword evidence="3" id="KW-0391">Immunity</keyword>
<dbReference type="Gene3D" id="3.40.80.10">
    <property type="entry name" value="Peptidoglycan recognition protein-like"/>
    <property type="match status" value="1"/>
</dbReference>
<keyword evidence="5" id="KW-1133">Transmembrane helix</keyword>
<dbReference type="SMART" id="SM00701">
    <property type="entry name" value="PGRP"/>
    <property type="match status" value="1"/>
</dbReference>
<dbReference type="InterPro" id="IPR036505">
    <property type="entry name" value="Amidase/PGRP_sf"/>
</dbReference>
<sequence length="454" mass="46864">MLARDQRAGDGRGDAGGPGGGVPEGHGGGVAEDPPPAVEDCGSDSDADASSWTSSEAADLADDAAPSGLLAAVADAGGVGGVVPFALADPRRHLGPAPTFGNVAVANSTDVQFGNKTFFNGPVTIKQVVYAKDLEDATATAVPAAGTGAAVAHVDPANPDKGGVVAEGVRVTVRPPVVVANGKHANGAAAGASSDSVSGGDCCQIPGFSGAAKTGEGARGNWFRRMWDNPQGRNSTLCAAAALLVLAGGVMSVVSGLITRGGGAADRLPELPKPWDTVETNVTLSGKLKIIPRRDWLARPRSDPPTPLQPPVPYVIVSHSATEGCDSQASCTQMARFIQTFHMESLGWADVGYNFMVGGDGYVYEGRGWTTVGAHTYGYNDRSLGLNMIGTFIKELPPAKQMVALRQLIAMGVSEGYVAENYTLLAHRQLSATESPGTRFFEELMTWPHWSSTP</sequence>
<dbReference type="InterPro" id="IPR006619">
    <property type="entry name" value="PGRP_domain_met/bac"/>
</dbReference>